<name>A0A1Y6K591_9CHLR</name>
<proteinExistence type="predicted"/>
<protein>
    <recommendedName>
        <fullName evidence="3">26 kDa periplasmic immunogenic protein</fullName>
    </recommendedName>
</protein>
<evidence type="ECO:0000313" key="1">
    <source>
        <dbReference type="EMBL" id="SMX53200.1"/>
    </source>
</evidence>
<dbReference type="InterPro" id="IPR007497">
    <property type="entry name" value="SIMPL/DUF541"/>
</dbReference>
<keyword evidence="2" id="KW-1185">Reference proteome</keyword>
<evidence type="ECO:0008006" key="3">
    <source>
        <dbReference type="Google" id="ProtNLM"/>
    </source>
</evidence>
<dbReference type="InterPro" id="IPR052022">
    <property type="entry name" value="26kDa_periplasmic_antigen"/>
</dbReference>
<dbReference type="PANTHER" id="PTHR34387">
    <property type="entry name" value="SLR1258 PROTEIN"/>
    <property type="match status" value="1"/>
</dbReference>
<accession>A0A1Y6K591</accession>
<dbReference type="KEGG" id="abat:CFX1CAM_0134"/>
<evidence type="ECO:0000313" key="2">
    <source>
        <dbReference type="Proteomes" id="UP000195514"/>
    </source>
</evidence>
<gene>
    <name evidence="1" type="ORF">CFX1CAM_0134</name>
</gene>
<dbReference type="EMBL" id="LT859958">
    <property type="protein sequence ID" value="SMX53200.1"/>
    <property type="molecule type" value="Genomic_DNA"/>
</dbReference>
<reference evidence="2" key="1">
    <citation type="submission" date="2017-05" db="EMBL/GenBank/DDBJ databases">
        <authorList>
            <person name="Kirkegaard R."/>
            <person name="Mcilroy J S."/>
        </authorList>
    </citation>
    <scope>NUCLEOTIDE SEQUENCE [LARGE SCALE GENOMIC DNA]</scope>
</reference>
<dbReference type="PANTHER" id="PTHR34387:SF1">
    <property type="entry name" value="PERIPLASMIC IMMUNOGENIC PROTEIN"/>
    <property type="match status" value="1"/>
</dbReference>
<dbReference type="AlphaFoldDB" id="A0A1Y6K591"/>
<dbReference type="Pfam" id="PF04402">
    <property type="entry name" value="SIMPL"/>
    <property type="match status" value="1"/>
</dbReference>
<dbReference type="Proteomes" id="UP000195514">
    <property type="component" value="Chromosome I"/>
</dbReference>
<dbReference type="Gene3D" id="3.30.70.2970">
    <property type="entry name" value="Protein of unknown function (DUF541), domain 2"/>
    <property type="match status" value="1"/>
</dbReference>
<dbReference type="GO" id="GO:0006974">
    <property type="term" value="P:DNA damage response"/>
    <property type="evidence" value="ECO:0007669"/>
    <property type="project" value="TreeGrafter"/>
</dbReference>
<dbReference type="Gene3D" id="3.30.110.170">
    <property type="entry name" value="Protein of unknown function (DUF541), domain 1"/>
    <property type="match status" value="1"/>
</dbReference>
<organism evidence="1 2">
    <name type="scientific">Candidatus Brevifilum fermentans</name>
    <dbReference type="NCBI Taxonomy" id="1986204"/>
    <lineage>
        <taxon>Bacteria</taxon>
        <taxon>Bacillati</taxon>
        <taxon>Chloroflexota</taxon>
        <taxon>Anaerolineae</taxon>
        <taxon>Anaerolineales</taxon>
        <taxon>Anaerolineaceae</taxon>
        <taxon>Candidatus Brevifilum</taxon>
    </lineage>
</organism>
<sequence>MTKESRRLIFKSFLEEEMSKKLNLLFVSILILGALAACSPKAPFTSPDSSRTLSVNGIGRVTVVPNMATINVGVHSEAEVVTDALEANSAQANAISQVLQKMGIEEKDIQTSNFNIYPNDRWNPMTGEVEGRYFAVENTVNVTVRDLSTLGEVLNAVVEAGANSIYGISFNVDDRSAAIAEARDLAIADAKVKAEAIAASAGVKLGEIISISVYESSTPIGFYDGMGGMMAAEMDVPIAAGTLSVVMECNVSYAIK</sequence>